<evidence type="ECO:0000256" key="9">
    <source>
        <dbReference type="SAM" id="Phobius"/>
    </source>
</evidence>
<dbReference type="CDD" id="cd00637">
    <property type="entry name" value="7tm_classA_rhodopsin-like"/>
    <property type="match status" value="1"/>
</dbReference>
<feature type="domain" description="G-protein coupled receptors family 1 profile" evidence="10">
    <location>
        <begin position="92"/>
        <end position="357"/>
    </location>
</feature>
<dbReference type="InterPro" id="IPR017452">
    <property type="entry name" value="GPCR_Rhodpsn_7TM"/>
</dbReference>
<keyword evidence="5 9" id="KW-0472">Membrane</keyword>
<evidence type="ECO:0000256" key="8">
    <source>
        <dbReference type="SAM" id="MobiDB-lite"/>
    </source>
</evidence>
<evidence type="ECO:0000256" key="2">
    <source>
        <dbReference type="ARBA" id="ARBA00022692"/>
    </source>
</evidence>
<dbReference type="PANTHER" id="PTHR24243">
    <property type="entry name" value="G-PROTEIN COUPLED RECEPTOR"/>
    <property type="match status" value="1"/>
</dbReference>
<feature type="transmembrane region" description="Helical" evidence="9">
    <location>
        <begin position="299"/>
        <end position="325"/>
    </location>
</feature>
<organism evidence="11 12">
    <name type="scientific">Crassostrea virginica</name>
    <name type="common">Eastern oyster</name>
    <dbReference type="NCBI Taxonomy" id="6565"/>
    <lineage>
        <taxon>Eukaryota</taxon>
        <taxon>Metazoa</taxon>
        <taxon>Spiralia</taxon>
        <taxon>Lophotrochozoa</taxon>
        <taxon>Mollusca</taxon>
        <taxon>Bivalvia</taxon>
        <taxon>Autobranchia</taxon>
        <taxon>Pteriomorphia</taxon>
        <taxon>Ostreida</taxon>
        <taxon>Ostreoidea</taxon>
        <taxon>Ostreidae</taxon>
        <taxon>Crassostrea</taxon>
    </lineage>
</organism>
<dbReference type="Proteomes" id="UP000694844">
    <property type="component" value="Chromosome 5"/>
</dbReference>
<accession>A0A8B8F187</accession>
<sequence length="415" mass="47289">MDPDGLHDMPAPEPEVPAVPDPSPGPGTHIAQILTHTNHTHGLRAALFCPQWLVDKTWNNHTTLSDINGEFMRRNIPGIYFISLQMLLSLIGNVSVLLLYSTKSKISNYRVYVLCLVILDLISCVFVMPFAILYLYYPIQFPSNFICKAGFFIGFFVHIASPLVLVLIAIDRFQKICRPLQKQLTEQQSKLSCLFVCIFALGFSWFTPLLYGNSKIDTQINNIEGKRCFLENDRLTITIAKWNYIALTVLLVIVTAFLCVLYSLILRRIRSHSKYSTVRTKNRQKGLQKQQKLGKTTTTFLIISVVYLVNALTHDALALVLHIQPNLECFMGFYGGALYYIFLYTIFLNNVTNPFIYGLSDDRFSTMFKEFFQRNGAKRSSFTQNFNTSTSSVTKENYQQKKQSSPVGAKKSEEK</sequence>
<feature type="transmembrane region" description="Helical" evidence="9">
    <location>
        <begin position="79"/>
        <end position="100"/>
    </location>
</feature>
<feature type="transmembrane region" description="Helical" evidence="9">
    <location>
        <begin position="112"/>
        <end position="137"/>
    </location>
</feature>
<evidence type="ECO:0000256" key="5">
    <source>
        <dbReference type="ARBA" id="ARBA00023136"/>
    </source>
</evidence>
<evidence type="ECO:0000256" key="4">
    <source>
        <dbReference type="ARBA" id="ARBA00023040"/>
    </source>
</evidence>
<keyword evidence="2 9" id="KW-0812">Transmembrane</keyword>
<evidence type="ECO:0000313" key="11">
    <source>
        <dbReference type="Proteomes" id="UP000694844"/>
    </source>
</evidence>
<gene>
    <name evidence="12" type="primary">LOC111138361</name>
</gene>
<evidence type="ECO:0000313" key="12">
    <source>
        <dbReference type="RefSeq" id="XP_022345996.1"/>
    </source>
</evidence>
<feature type="transmembrane region" description="Helical" evidence="9">
    <location>
        <begin position="149"/>
        <end position="170"/>
    </location>
</feature>
<dbReference type="PRINTS" id="PR00237">
    <property type="entry name" value="GPCRRHODOPSN"/>
</dbReference>
<keyword evidence="4" id="KW-0297">G-protein coupled receptor</keyword>
<dbReference type="GO" id="GO:0005886">
    <property type="term" value="C:plasma membrane"/>
    <property type="evidence" value="ECO:0007669"/>
    <property type="project" value="TreeGrafter"/>
</dbReference>
<evidence type="ECO:0000256" key="7">
    <source>
        <dbReference type="ARBA" id="ARBA00023224"/>
    </source>
</evidence>
<keyword evidence="7" id="KW-0807">Transducer</keyword>
<dbReference type="Pfam" id="PF00001">
    <property type="entry name" value="7tm_1"/>
    <property type="match status" value="1"/>
</dbReference>
<dbReference type="RefSeq" id="XP_022345996.1">
    <property type="nucleotide sequence ID" value="XM_022490288.1"/>
</dbReference>
<name>A0A8B8F187_CRAVI</name>
<feature type="region of interest" description="Disordered" evidence="8">
    <location>
        <begin position="1"/>
        <end position="22"/>
    </location>
</feature>
<keyword evidence="6" id="KW-0675">Receptor</keyword>
<dbReference type="GeneID" id="111138361"/>
<feature type="region of interest" description="Disordered" evidence="8">
    <location>
        <begin position="388"/>
        <end position="415"/>
    </location>
</feature>
<dbReference type="PROSITE" id="PS50262">
    <property type="entry name" value="G_PROTEIN_RECEP_F1_2"/>
    <property type="match status" value="1"/>
</dbReference>
<feature type="transmembrane region" description="Helical" evidence="9">
    <location>
        <begin position="337"/>
        <end position="359"/>
    </location>
</feature>
<evidence type="ECO:0000259" key="10">
    <source>
        <dbReference type="PROSITE" id="PS50262"/>
    </source>
</evidence>
<feature type="compositionally biased region" description="Pro residues" evidence="8">
    <location>
        <begin position="11"/>
        <end position="22"/>
    </location>
</feature>
<protein>
    <submittedName>
        <fullName evidence="12">Nociceptin receptor-like</fullName>
    </submittedName>
</protein>
<dbReference type="OrthoDB" id="6121045at2759"/>
<dbReference type="Gene3D" id="1.20.1070.10">
    <property type="entry name" value="Rhodopsin 7-helix transmembrane proteins"/>
    <property type="match status" value="1"/>
</dbReference>
<feature type="compositionally biased region" description="Polar residues" evidence="8">
    <location>
        <begin position="395"/>
        <end position="406"/>
    </location>
</feature>
<keyword evidence="11" id="KW-1185">Reference proteome</keyword>
<dbReference type="GO" id="GO:0004930">
    <property type="term" value="F:G protein-coupled receptor activity"/>
    <property type="evidence" value="ECO:0007669"/>
    <property type="project" value="UniProtKB-KW"/>
</dbReference>
<feature type="transmembrane region" description="Helical" evidence="9">
    <location>
        <begin position="191"/>
        <end position="211"/>
    </location>
</feature>
<dbReference type="PANTHER" id="PTHR24243:SF230">
    <property type="entry name" value="G-PROTEIN COUPLED RECEPTORS FAMILY 1 PROFILE DOMAIN-CONTAINING PROTEIN"/>
    <property type="match status" value="1"/>
</dbReference>
<dbReference type="SUPFAM" id="SSF81321">
    <property type="entry name" value="Family A G protein-coupled receptor-like"/>
    <property type="match status" value="1"/>
</dbReference>
<dbReference type="InterPro" id="IPR000276">
    <property type="entry name" value="GPCR_Rhodpsn"/>
</dbReference>
<evidence type="ECO:0000256" key="1">
    <source>
        <dbReference type="ARBA" id="ARBA00004141"/>
    </source>
</evidence>
<dbReference type="AlphaFoldDB" id="A0A8B8F187"/>
<feature type="transmembrane region" description="Helical" evidence="9">
    <location>
        <begin position="244"/>
        <end position="265"/>
    </location>
</feature>
<comment type="subcellular location">
    <subcellularLocation>
        <location evidence="1">Membrane</location>
        <topology evidence="1">Multi-pass membrane protein</topology>
    </subcellularLocation>
</comment>
<keyword evidence="3 9" id="KW-1133">Transmembrane helix</keyword>
<dbReference type="KEGG" id="cvn:111138361"/>
<evidence type="ECO:0000256" key="6">
    <source>
        <dbReference type="ARBA" id="ARBA00023170"/>
    </source>
</evidence>
<evidence type="ECO:0000256" key="3">
    <source>
        <dbReference type="ARBA" id="ARBA00022989"/>
    </source>
</evidence>
<reference evidence="12" key="1">
    <citation type="submission" date="2025-08" db="UniProtKB">
        <authorList>
            <consortium name="RefSeq"/>
        </authorList>
    </citation>
    <scope>IDENTIFICATION</scope>
    <source>
        <tissue evidence="12">Whole sample</tissue>
    </source>
</reference>
<proteinExistence type="predicted"/>